<sequence length="80" mass="8739">MNLKLFLKHREVQSSLLSLLGQLIIMILAALVIISGTVTGLKAVLIFIIILGFAYIFAMTLLRLKNLAKVTDSPKKSAKA</sequence>
<keyword evidence="1" id="KW-0472">Membrane</keyword>
<accession>A0AA51UM08</accession>
<dbReference type="AlphaFoldDB" id="A0AA51UM08"/>
<evidence type="ECO:0000313" key="2">
    <source>
        <dbReference type="EMBL" id="WMW25742.1"/>
    </source>
</evidence>
<proteinExistence type="predicted"/>
<dbReference type="EMBL" id="CP133592">
    <property type="protein sequence ID" value="WMW25742.1"/>
    <property type="molecule type" value="Genomic_DNA"/>
</dbReference>
<dbReference type="RefSeq" id="WP_309311544.1">
    <property type="nucleotide sequence ID" value="NZ_CP133592.1"/>
</dbReference>
<feature type="transmembrane region" description="Helical" evidence="1">
    <location>
        <begin position="12"/>
        <end position="34"/>
    </location>
</feature>
<evidence type="ECO:0000313" key="3">
    <source>
        <dbReference type="Proteomes" id="UP001182908"/>
    </source>
</evidence>
<reference evidence="2 3" key="1">
    <citation type="submission" date="2023-08" db="EMBL/GenBank/DDBJ databases">
        <title>Methanolobus mangrovi sp. nov. and Methanolobus sediminis sp. nov, two novel methylotrophic methanogens isolated from mangrove sediments in China.</title>
        <authorList>
            <person name="Zhou J."/>
        </authorList>
    </citation>
    <scope>NUCLEOTIDE SEQUENCE [LARGE SCALE GENOMIC DNA]</scope>
    <source>
        <strain evidence="2 3">FTZ6</strain>
    </source>
</reference>
<keyword evidence="3" id="KW-1185">Reference proteome</keyword>
<dbReference type="KEGG" id="mseb:RE474_03215"/>
<gene>
    <name evidence="2" type="ORF">RE474_03215</name>
</gene>
<keyword evidence="1" id="KW-1133">Transmembrane helix</keyword>
<organism evidence="2 3">
    <name type="scientific">Methanolobus sediminis</name>
    <dbReference type="NCBI Taxonomy" id="3072978"/>
    <lineage>
        <taxon>Archaea</taxon>
        <taxon>Methanobacteriati</taxon>
        <taxon>Methanobacteriota</taxon>
        <taxon>Stenosarchaea group</taxon>
        <taxon>Methanomicrobia</taxon>
        <taxon>Methanosarcinales</taxon>
        <taxon>Methanosarcinaceae</taxon>
        <taxon>Methanolobus</taxon>
    </lineage>
</organism>
<feature type="transmembrane region" description="Helical" evidence="1">
    <location>
        <begin position="40"/>
        <end position="62"/>
    </location>
</feature>
<name>A0AA51UM08_9EURY</name>
<dbReference type="Proteomes" id="UP001182908">
    <property type="component" value="Chromosome"/>
</dbReference>
<keyword evidence="1" id="KW-0812">Transmembrane</keyword>
<protein>
    <submittedName>
        <fullName evidence="2">Uncharacterized protein</fullName>
    </submittedName>
</protein>
<evidence type="ECO:0000256" key="1">
    <source>
        <dbReference type="SAM" id="Phobius"/>
    </source>
</evidence>
<dbReference type="GeneID" id="84231694"/>